<evidence type="ECO:0000313" key="3">
    <source>
        <dbReference type="EMBL" id="MDQ0114443.1"/>
    </source>
</evidence>
<sequence length="540" mass="61251">MVNTMLQMTVGDILKRPLFAKAEAIASPEALLRSVRWVHIMEVTQVGHLLNGHELILSTGIGWHDDEELSVSFLRQLIDSGASGLCIELGTYAKQPIERMKQLAESEHFPLIFFHEEVRYIDITQDLHAYFINQHHQMVSRLESLSTELNQLLLSGKGMMSLLRLLHQTTGAQVAFFPLGAEAQFVPHMPRAKAGSFYEQWIYGKMFATPEWKITIAHRPILALDHLFADLLLQGKTELSEFQILALDRCATAIAQEMMRTKYMEERRRHKEDLWAVDWLGGKHSEQEVLEYIQVLKPSAKLGGVTVCLFDLDADAKREAQKDDGSLLIQKHMVARAIFEGEGYVLLPLLHSDHIVFIALDQLGEIKHKERLLRAIERLRRTEQLHEKALFASSLSIGCYTTKLSQLHESYASAKEVNAIQRDVGPLASPFYQDLHLHKIMFVLKNAGTLHALAEQFIGPVAASDKDRNGQLLQTLSVYLSLSGSKQDTAKALLIARQTLYHRLEKLEALLGSDFADDPEKRLTIELALRAYEYIHGRIR</sequence>
<dbReference type="Gene3D" id="1.10.10.2840">
    <property type="entry name" value="PucR C-terminal helix-turn-helix domain"/>
    <property type="match status" value="1"/>
</dbReference>
<dbReference type="InterPro" id="IPR042070">
    <property type="entry name" value="PucR_C-HTH_sf"/>
</dbReference>
<dbReference type="RefSeq" id="WP_307205776.1">
    <property type="nucleotide sequence ID" value="NZ_JAUSSU010000007.1"/>
</dbReference>
<dbReference type="InterPro" id="IPR051448">
    <property type="entry name" value="CdaR-like_regulators"/>
</dbReference>
<dbReference type="PANTHER" id="PTHR33744">
    <property type="entry name" value="CARBOHYDRATE DIACID REGULATOR"/>
    <property type="match status" value="1"/>
</dbReference>
<feature type="domain" description="PucR C-terminal helix-turn-helix" evidence="2">
    <location>
        <begin position="472"/>
        <end position="531"/>
    </location>
</feature>
<evidence type="ECO:0000259" key="2">
    <source>
        <dbReference type="Pfam" id="PF13556"/>
    </source>
</evidence>
<dbReference type="PANTHER" id="PTHR33744:SF1">
    <property type="entry name" value="DNA-BINDING TRANSCRIPTIONAL ACTIVATOR ADER"/>
    <property type="match status" value="1"/>
</dbReference>
<dbReference type="Proteomes" id="UP001229346">
    <property type="component" value="Unassembled WGS sequence"/>
</dbReference>
<dbReference type="EMBL" id="JAUSSU010000007">
    <property type="protein sequence ID" value="MDQ0114443.1"/>
    <property type="molecule type" value="Genomic_DNA"/>
</dbReference>
<organism evidence="3 4">
    <name type="scientific">Paenibacillus harenae</name>
    <dbReference type="NCBI Taxonomy" id="306543"/>
    <lineage>
        <taxon>Bacteria</taxon>
        <taxon>Bacillati</taxon>
        <taxon>Bacillota</taxon>
        <taxon>Bacilli</taxon>
        <taxon>Bacillales</taxon>
        <taxon>Paenibacillaceae</taxon>
        <taxon>Paenibacillus</taxon>
    </lineage>
</organism>
<name>A0ABT9U5Z7_PAEHA</name>
<evidence type="ECO:0000313" key="4">
    <source>
        <dbReference type="Proteomes" id="UP001229346"/>
    </source>
</evidence>
<comment type="caution">
    <text evidence="3">The sequence shown here is derived from an EMBL/GenBank/DDBJ whole genome shotgun (WGS) entry which is preliminary data.</text>
</comment>
<dbReference type="Pfam" id="PF07905">
    <property type="entry name" value="PucR"/>
    <property type="match status" value="1"/>
</dbReference>
<accession>A0ABT9U5Z7</accession>
<protein>
    <submittedName>
        <fullName evidence="3">Purine catabolism regulator</fullName>
    </submittedName>
</protein>
<feature type="domain" description="Purine catabolism PurC-like" evidence="1">
    <location>
        <begin position="12"/>
        <end position="129"/>
    </location>
</feature>
<dbReference type="Pfam" id="PF13556">
    <property type="entry name" value="HTH_30"/>
    <property type="match status" value="1"/>
</dbReference>
<reference evidence="3 4" key="1">
    <citation type="submission" date="2023-07" db="EMBL/GenBank/DDBJ databases">
        <title>Sorghum-associated microbial communities from plants grown in Nebraska, USA.</title>
        <authorList>
            <person name="Schachtman D."/>
        </authorList>
    </citation>
    <scope>NUCLEOTIDE SEQUENCE [LARGE SCALE GENOMIC DNA]</scope>
    <source>
        <strain evidence="3 4">CC482</strain>
    </source>
</reference>
<dbReference type="InterPro" id="IPR012914">
    <property type="entry name" value="PucR_dom"/>
</dbReference>
<gene>
    <name evidence="3" type="ORF">J2T15_003898</name>
</gene>
<evidence type="ECO:0000259" key="1">
    <source>
        <dbReference type="Pfam" id="PF07905"/>
    </source>
</evidence>
<keyword evidence="4" id="KW-1185">Reference proteome</keyword>
<dbReference type="InterPro" id="IPR025736">
    <property type="entry name" value="PucR_C-HTH_dom"/>
</dbReference>
<proteinExistence type="predicted"/>